<dbReference type="RefSeq" id="YP_009199233.1">
    <property type="nucleotide sequence ID" value="NC_028805.1"/>
</dbReference>
<dbReference type="KEGG" id="vg:26626120"/>
<evidence type="ECO:0000313" key="1">
    <source>
        <dbReference type="EMBL" id="ALA07301.1"/>
    </source>
</evidence>
<name>A0A0K2CNG1_9CAUD</name>
<proteinExistence type="predicted"/>
<dbReference type="Proteomes" id="UP000208104">
    <property type="component" value="Segment"/>
</dbReference>
<gene>
    <name evidence="1" type="ORF">JENST_172</name>
</gene>
<protein>
    <submittedName>
        <fullName evidence="1">Uncharacterized protein</fullName>
    </submittedName>
</protein>
<dbReference type="EMBL" id="KT151955">
    <property type="protein sequence ID" value="ALA07301.1"/>
    <property type="molecule type" value="Genomic_DNA"/>
</dbReference>
<accession>A0A0K2CNG1</accession>
<sequence length="118" mass="13706">MTEFETMINGGNEIKNAINCVIFDLGKGGTFDAWVNADSIVEVERKLPLGYELDKITTLQNYFAPAIVDEFEIEIRNSQYIYFEKFTRLYDGGFYRYIDAMKSGDYTATVRLDRQSRR</sequence>
<keyword evidence="2" id="KW-1185">Reference proteome</keyword>
<evidence type="ECO:0000313" key="2">
    <source>
        <dbReference type="Proteomes" id="UP000208104"/>
    </source>
</evidence>
<reference evidence="1 2" key="1">
    <citation type="journal article" date="2015" name="Genome Announc.">
        <title>Genome Sequences of Five Additional Brevibacillus laterosporus Bacteriophages.</title>
        <authorList>
            <person name="Merrill B.D."/>
            <person name="Berg J.A."/>
            <person name="Graves K.A."/>
            <person name="Ward A.T."/>
            <person name="Hilton J.A."/>
            <person name="Wake B.N."/>
            <person name="Grose J.H."/>
            <person name="Breakwell D.P."/>
            <person name="Burnett S.H."/>
        </authorList>
    </citation>
    <scope>NUCLEOTIDE SEQUENCE [LARGE SCALE GENOMIC DNA]</scope>
</reference>
<dbReference type="GeneID" id="26626120"/>
<organism evidence="1 2">
    <name type="scientific">Brevibacillus phage Jenst</name>
    <dbReference type="NCBI Taxonomy" id="1691954"/>
    <lineage>
        <taxon>Viruses</taxon>
        <taxon>Duplodnaviria</taxon>
        <taxon>Heunggongvirae</taxon>
        <taxon>Uroviricota</taxon>
        <taxon>Caudoviricetes</taxon>
        <taxon>Jenstvirus</taxon>
        <taxon>Jenstvirus jenst</taxon>
    </lineage>
</organism>